<organism evidence="1 2">
    <name type="scientific">Dendrobium thyrsiflorum</name>
    <name type="common">Pinecone-like raceme dendrobium</name>
    <name type="synonym">Orchid</name>
    <dbReference type="NCBI Taxonomy" id="117978"/>
    <lineage>
        <taxon>Eukaryota</taxon>
        <taxon>Viridiplantae</taxon>
        <taxon>Streptophyta</taxon>
        <taxon>Embryophyta</taxon>
        <taxon>Tracheophyta</taxon>
        <taxon>Spermatophyta</taxon>
        <taxon>Magnoliopsida</taxon>
        <taxon>Liliopsida</taxon>
        <taxon>Asparagales</taxon>
        <taxon>Orchidaceae</taxon>
        <taxon>Epidendroideae</taxon>
        <taxon>Malaxideae</taxon>
        <taxon>Dendrobiinae</taxon>
        <taxon>Dendrobium</taxon>
    </lineage>
</organism>
<dbReference type="Proteomes" id="UP001552299">
    <property type="component" value="Unassembled WGS sequence"/>
</dbReference>
<sequence length="79" mass="8776">MHIGSLPCVEAKIKEQESEIDQDLSSSAVALALCKCDPVLNDGYNTRGLSKNAVVEGESKRFIEKFVKQHEDEEDYSSD</sequence>
<evidence type="ECO:0000313" key="1">
    <source>
        <dbReference type="EMBL" id="KAL0906119.1"/>
    </source>
</evidence>
<keyword evidence="2" id="KW-1185">Reference proteome</keyword>
<comment type="caution">
    <text evidence="1">The sequence shown here is derived from an EMBL/GenBank/DDBJ whole genome shotgun (WGS) entry which is preliminary data.</text>
</comment>
<accession>A0ABD0U2S4</accession>
<evidence type="ECO:0000313" key="2">
    <source>
        <dbReference type="Proteomes" id="UP001552299"/>
    </source>
</evidence>
<dbReference type="EMBL" id="JANQDX010000018">
    <property type="protein sequence ID" value="KAL0906119.1"/>
    <property type="molecule type" value="Genomic_DNA"/>
</dbReference>
<proteinExistence type="predicted"/>
<protein>
    <submittedName>
        <fullName evidence="1">Uncharacterized protein</fullName>
    </submittedName>
</protein>
<reference evidence="1 2" key="1">
    <citation type="journal article" date="2024" name="Plant Biotechnol. J.">
        <title>Dendrobium thyrsiflorum genome and its molecular insights into genes involved in important horticultural traits.</title>
        <authorList>
            <person name="Chen B."/>
            <person name="Wang J.Y."/>
            <person name="Zheng P.J."/>
            <person name="Li K.L."/>
            <person name="Liang Y.M."/>
            <person name="Chen X.F."/>
            <person name="Zhang C."/>
            <person name="Zhao X."/>
            <person name="He X."/>
            <person name="Zhang G.Q."/>
            <person name="Liu Z.J."/>
            <person name="Xu Q."/>
        </authorList>
    </citation>
    <scope>NUCLEOTIDE SEQUENCE [LARGE SCALE GENOMIC DNA]</scope>
    <source>
        <strain evidence="1">GZMU011</strain>
    </source>
</reference>
<name>A0ABD0U2S4_DENTH</name>
<dbReference type="AlphaFoldDB" id="A0ABD0U2S4"/>
<gene>
    <name evidence="1" type="ORF">M5K25_024584</name>
</gene>